<dbReference type="EMBL" id="OU895879">
    <property type="protein sequence ID" value="CAG9806650.1"/>
    <property type="molecule type" value="Genomic_DNA"/>
</dbReference>
<dbReference type="Proteomes" id="UP001153620">
    <property type="component" value="Chromosome 3"/>
</dbReference>
<evidence type="ECO:0000256" key="1">
    <source>
        <dbReference type="SAM" id="Phobius"/>
    </source>
</evidence>
<keyword evidence="3" id="KW-1185">Reference proteome</keyword>
<evidence type="ECO:0000313" key="3">
    <source>
        <dbReference type="Proteomes" id="UP001153620"/>
    </source>
</evidence>
<gene>
    <name evidence="2" type="ORF">CHIRRI_LOCUS9505</name>
</gene>
<reference evidence="2" key="1">
    <citation type="submission" date="2022-01" db="EMBL/GenBank/DDBJ databases">
        <authorList>
            <person name="King R."/>
        </authorList>
    </citation>
    <scope>NUCLEOTIDE SEQUENCE</scope>
</reference>
<protein>
    <submittedName>
        <fullName evidence="2">Uncharacterized protein</fullName>
    </submittedName>
</protein>
<keyword evidence="1" id="KW-0472">Membrane</keyword>
<dbReference type="AlphaFoldDB" id="A0A9N9S048"/>
<sequence length="169" mass="18744">MDNVIFSCKHFKDCEPMVYMFIAIIAIAIYMCYKGCHGVIKISRKNAERQAESGVHVEGGISQAVQNTSVQLSHIESQLIPDLPSYTDVMIQLFDSQNNSNSPSSPLSVHYSKGSSQKFIYPQVVPHRSVSLYQTNEGCSISRPIASKSINLNDLPSYKEAMTLPSPNQ</sequence>
<organism evidence="2 3">
    <name type="scientific">Chironomus riparius</name>
    <dbReference type="NCBI Taxonomy" id="315576"/>
    <lineage>
        <taxon>Eukaryota</taxon>
        <taxon>Metazoa</taxon>
        <taxon>Ecdysozoa</taxon>
        <taxon>Arthropoda</taxon>
        <taxon>Hexapoda</taxon>
        <taxon>Insecta</taxon>
        <taxon>Pterygota</taxon>
        <taxon>Neoptera</taxon>
        <taxon>Endopterygota</taxon>
        <taxon>Diptera</taxon>
        <taxon>Nematocera</taxon>
        <taxon>Chironomoidea</taxon>
        <taxon>Chironomidae</taxon>
        <taxon>Chironominae</taxon>
        <taxon>Chironomus</taxon>
    </lineage>
</organism>
<feature type="transmembrane region" description="Helical" evidence="1">
    <location>
        <begin position="17"/>
        <end position="36"/>
    </location>
</feature>
<proteinExistence type="predicted"/>
<accession>A0A9N9S048</accession>
<evidence type="ECO:0000313" key="2">
    <source>
        <dbReference type="EMBL" id="CAG9806650.1"/>
    </source>
</evidence>
<reference evidence="2" key="2">
    <citation type="submission" date="2022-10" db="EMBL/GenBank/DDBJ databases">
        <authorList>
            <consortium name="ENA_rothamsted_submissions"/>
            <consortium name="culmorum"/>
            <person name="King R."/>
        </authorList>
    </citation>
    <scope>NUCLEOTIDE SEQUENCE</scope>
</reference>
<keyword evidence="1" id="KW-0812">Transmembrane</keyword>
<name>A0A9N9S048_9DIPT</name>
<keyword evidence="1" id="KW-1133">Transmembrane helix</keyword>